<accession>A0A1I4YXX5</accession>
<name>A0A1I4YXX5_9PROT</name>
<dbReference type="Gene3D" id="1.10.10.10">
    <property type="entry name" value="Winged helix-like DNA-binding domain superfamily/Winged helix DNA-binding domain"/>
    <property type="match status" value="1"/>
</dbReference>
<dbReference type="Pfam" id="PF01638">
    <property type="entry name" value="HxlR"/>
    <property type="match status" value="1"/>
</dbReference>
<keyword evidence="6" id="KW-1185">Reference proteome</keyword>
<evidence type="ECO:0000313" key="6">
    <source>
        <dbReference type="Proteomes" id="UP000183107"/>
    </source>
</evidence>
<dbReference type="PANTHER" id="PTHR33204">
    <property type="entry name" value="TRANSCRIPTIONAL REGULATOR, MARR FAMILY"/>
    <property type="match status" value="1"/>
</dbReference>
<dbReference type="GO" id="GO:0003677">
    <property type="term" value="F:DNA binding"/>
    <property type="evidence" value="ECO:0007669"/>
    <property type="project" value="UniProtKB-KW"/>
</dbReference>
<reference evidence="6" key="1">
    <citation type="submission" date="2016-10" db="EMBL/GenBank/DDBJ databases">
        <authorList>
            <person name="Varghese N."/>
        </authorList>
    </citation>
    <scope>NUCLEOTIDE SEQUENCE [LARGE SCALE GENOMIC DNA]</scope>
    <source>
        <strain evidence="6">Nsp8</strain>
    </source>
</reference>
<sequence length="173" mass="19635">MTFNKQANAAYLNILQIASNYTIVFTRQFFLVSKLMKDPGVVEVNSAFERSCCPLTNALDIFGDKWTLLIIRDLVLGKRRYQEFLSSPEKIASNILAHRLKKLEAAGLITRQPYQQSPVRYECFLTEKGESLSPVLTAIISWSRKHYPDTQPFQVIGQREESNSMERAGEAAG</sequence>
<dbReference type="InterPro" id="IPR036390">
    <property type="entry name" value="WH_DNA-bd_sf"/>
</dbReference>
<evidence type="ECO:0000256" key="3">
    <source>
        <dbReference type="ARBA" id="ARBA00023163"/>
    </source>
</evidence>
<evidence type="ECO:0000313" key="5">
    <source>
        <dbReference type="EMBL" id="SFN42916.1"/>
    </source>
</evidence>
<keyword evidence="1" id="KW-0805">Transcription regulation</keyword>
<evidence type="ECO:0000259" key="4">
    <source>
        <dbReference type="PROSITE" id="PS51118"/>
    </source>
</evidence>
<dbReference type="SUPFAM" id="SSF46785">
    <property type="entry name" value="Winged helix' DNA-binding domain"/>
    <property type="match status" value="1"/>
</dbReference>
<evidence type="ECO:0000256" key="2">
    <source>
        <dbReference type="ARBA" id="ARBA00023125"/>
    </source>
</evidence>
<dbReference type="PROSITE" id="PS51118">
    <property type="entry name" value="HTH_HXLR"/>
    <property type="match status" value="1"/>
</dbReference>
<dbReference type="Proteomes" id="UP000183107">
    <property type="component" value="Unassembled WGS sequence"/>
</dbReference>
<dbReference type="EMBL" id="FOVJ01000001">
    <property type="protein sequence ID" value="SFN42916.1"/>
    <property type="molecule type" value="Genomic_DNA"/>
</dbReference>
<keyword evidence="3" id="KW-0804">Transcription</keyword>
<dbReference type="InterPro" id="IPR036388">
    <property type="entry name" value="WH-like_DNA-bd_sf"/>
</dbReference>
<dbReference type="AlphaFoldDB" id="A0A1I4YXX5"/>
<protein>
    <submittedName>
        <fullName evidence="5">DNA-binding transcriptional regulator, HxlR family</fullName>
    </submittedName>
</protein>
<keyword evidence="2 5" id="KW-0238">DNA-binding</keyword>
<gene>
    <name evidence="5" type="ORF">SAMN05216386_0936</name>
</gene>
<dbReference type="PANTHER" id="PTHR33204:SF37">
    <property type="entry name" value="HTH-TYPE TRANSCRIPTIONAL REGULATOR YODB"/>
    <property type="match status" value="1"/>
</dbReference>
<proteinExistence type="predicted"/>
<evidence type="ECO:0000256" key="1">
    <source>
        <dbReference type="ARBA" id="ARBA00023015"/>
    </source>
</evidence>
<organism evidence="5 6">
    <name type="scientific">Nitrosospira briensis</name>
    <dbReference type="NCBI Taxonomy" id="35799"/>
    <lineage>
        <taxon>Bacteria</taxon>
        <taxon>Pseudomonadati</taxon>
        <taxon>Pseudomonadota</taxon>
        <taxon>Betaproteobacteria</taxon>
        <taxon>Nitrosomonadales</taxon>
        <taxon>Nitrosomonadaceae</taxon>
        <taxon>Nitrosospira</taxon>
    </lineage>
</organism>
<dbReference type="InterPro" id="IPR002577">
    <property type="entry name" value="HTH_HxlR"/>
</dbReference>
<feature type="domain" description="HTH hxlR-type" evidence="4">
    <location>
        <begin position="53"/>
        <end position="151"/>
    </location>
</feature>